<dbReference type="RefSeq" id="WP_187720668.1">
    <property type="nucleotide sequence ID" value="NZ_BAABBL010000020.1"/>
</dbReference>
<keyword evidence="2" id="KW-1185">Reference proteome</keyword>
<protein>
    <submittedName>
        <fullName evidence="1">CoF synthetase</fullName>
    </submittedName>
</protein>
<dbReference type="SUPFAM" id="SSF56801">
    <property type="entry name" value="Acetyl-CoA synthetase-like"/>
    <property type="match status" value="1"/>
</dbReference>
<dbReference type="Gene3D" id="3.40.50.12780">
    <property type="entry name" value="N-terminal domain of ligase-like"/>
    <property type="match status" value="1"/>
</dbReference>
<dbReference type="AlphaFoldDB" id="A0A7H0H4S2"/>
<dbReference type="PANTHER" id="PTHR36932">
    <property type="entry name" value="CAPSULAR POLYSACCHARIDE BIOSYNTHESIS PROTEIN"/>
    <property type="match status" value="1"/>
</dbReference>
<organism evidence="1 2">
    <name type="scientific">Tessaracoccus defluvii</name>
    <dbReference type="NCBI Taxonomy" id="1285901"/>
    <lineage>
        <taxon>Bacteria</taxon>
        <taxon>Bacillati</taxon>
        <taxon>Actinomycetota</taxon>
        <taxon>Actinomycetes</taxon>
        <taxon>Propionibacteriales</taxon>
        <taxon>Propionibacteriaceae</taxon>
        <taxon>Tessaracoccus</taxon>
    </lineage>
</organism>
<dbReference type="NCBIfam" id="TIGR02304">
    <property type="entry name" value="aden_form_hyp"/>
    <property type="match status" value="1"/>
</dbReference>
<sequence>MSTETLRIAAWYARARWLTSFRSRPRLERFQRRILRSQLRFLRRRSAWFGRLPAGDLSDLPVLDKASMMAHFNELVTVPVDRDEAMALAIAAERSRTFDAELHGCTIGLSTGTSGHRGLFLVSPRERAQWAGTVLARTLPRLRGQRIALFLRAGGDLYETVGSRTVRFEYFDTFRPVAEHVDRLTELDPTILVGPPSVLRGLVDAVADGSLRISPAKVYSVAEVLTPLDEERIREGFGVPLVHQIYQCTEGFLGHTCEAGTLHLNEDIVHVEREHLDERRFVPVITDFRRRTQPIVRYRMGDVLVLRESPCPCGSAMTALERIEGREDDVLRLAGRDGTTVPVYADLVTRAVAYADGVVEYRVVQTGAAEVRVELDPPSGDAADAVVVELRRLFAVQGVADVRITVAPFEHDPSRKLRRVERLP</sequence>
<evidence type="ECO:0000313" key="2">
    <source>
        <dbReference type="Proteomes" id="UP000516117"/>
    </source>
</evidence>
<dbReference type="PANTHER" id="PTHR36932:SF1">
    <property type="entry name" value="CAPSULAR POLYSACCHARIDE BIOSYNTHESIS PROTEIN"/>
    <property type="match status" value="1"/>
</dbReference>
<proteinExistence type="predicted"/>
<dbReference type="EMBL" id="CP060789">
    <property type="protein sequence ID" value="QNP55538.1"/>
    <property type="molecule type" value="Genomic_DNA"/>
</dbReference>
<accession>A0A7H0H4S2</accession>
<dbReference type="InterPro" id="IPR053158">
    <property type="entry name" value="CapK_Type1_Caps_Biosynth"/>
</dbReference>
<name>A0A7H0H4S2_9ACTN</name>
<dbReference type="KEGG" id="tdf:H9L22_15355"/>
<reference evidence="1 2" key="1">
    <citation type="submission" date="2020-08" db="EMBL/GenBank/DDBJ databases">
        <title>Genome sequence of Tessaracoccus defluvii JCM 17540T.</title>
        <authorList>
            <person name="Hyun D.-W."/>
            <person name="Bae J.-W."/>
        </authorList>
    </citation>
    <scope>NUCLEOTIDE SEQUENCE [LARGE SCALE GENOMIC DNA]</scope>
    <source>
        <strain evidence="1 2">JCM 17540</strain>
    </source>
</reference>
<gene>
    <name evidence="1" type="ORF">H9L22_15355</name>
</gene>
<dbReference type="Proteomes" id="UP000516117">
    <property type="component" value="Chromosome"/>
</dbReference>
<evidence type="ECO:0000313" key="1">
    <source>
        <dbReference type="EMBL" id="QNP55538.1"/>
    </source>
</evidence>
<dbReference type="InterPro" id="IPR042099">
    <property type="entry name" value="ANL_N_sf"/>
</dbReference>
<dbReference type="InterPro" id="IPR012685">
    <property type="entry name" value="CHP02304_F390_synth-rel"/>
</dbReference>